<reference evidence="3" key="2">
    <citation type="submission" date="2023-02" db="EMBL/GenBank/DDBJ databases">
        <authorList>
            <consortium name="DOE Joint Genome Institute"/>
            <person name="Mondo S.J."/>
            <person name="Chang Y."/>
            <person name="Wang Y."/>
            <person name="Ahrendt S."/>
            <person name="Andreopoulos W."/>
            <person name="Barry K."/>
            <person name="Beard J."/>
            <person name="Benny G.L."/>
            <person name="Blankenship S."/>
            <person name="Bonito G."/>
            <person name="Cuomo C."/>
            <person name="Desiro A."/>
            <person name="Gervers K.A."/>
            <person name="Hundley H."/>
            <person name="Kuo A."/>
            <person name="LaButti K."/>
            <person name="Lang B.F."/>
            <person name="Lipzen A."/>
            <person name="O'Donnell K."/>
            <person name="Pangilinan J."/>
            <person name="Reynolds N."/>
            <person name="Sandor L."/>
            <person name="Smith M.W."/>
            <person name="Tsang A."/>
            <person name="Grigoriev I.V."/>
            <person name="Stajich J.E."/>
            <person name="Spatafora J.W."/>
        </authorList>
    </citation>
    <scope>NUCLEOTIDE SEQUENCE</scope>
    <source>
        <strain evidence="3">RSA 2281</strain>
    </source>
</reference>
<keyword evidence="1" id="KW-0812">Transmembrane</keyword>
<evidence type="ECO:0000313" key="4">
    <source>
        <dbReference type="Proteomes" id="UP001209540"/>
    </source>
</evidence>
<evidence type="ECO:0008006" key="5">
    <source>
        <dbReference type="Google" id="ProtNLM"/>
    </source>
</evidence>
<feature type="signal peptide" evidence="2">
    <location>
        <begin position="1"/>
        <end position="26"/>
    </location>
</feature>
<keyword evidence="1" id="KW-1133">Transmembrane helix</keyword>
<name>A0AAD5KC84_9FUNG</name>
<organism evidence="3 4">
    <name type="scientific">Phascolomyces articulosus</name>
    <dbReference type="NCBI Taxonomy" id="60185"/>
    <lineage>
        <taxon>Eukaryota</taxon>
        <taxon>Fungi</taxon>
        <taxon>Fungi incertae sedis</taxon>
        <taxon>Mucoromycota</taxon>
        <taxon>Mucoromycotina</taxon>
        <taxon>Mucoromycetes</taxon>
        <taxon>Mucorales</taxon>
        <taxon>Lichtheimiaceae</taxon>
        <taxon>Phascolomyces</taxon>
    </lineage>
</organism>
<dbReference type="AlphaFoldDB" id="A0AAD5KC84"/>
<evidence type="ECO:0000256" key="2">
    <source>
        <dbReference type="SAM" id="SignalP"/>
    </source>
</evidence>
<protein>
    <recommendedName>
        <fullName evidence="5">Translocon-associated protein subunit beta</fullName>
    </recommendedName>
</protein>
<keyword evidence="2" id="KW-0732">Signal</keyword>
<feature type="chain" id="PRO_5042290657" description="Translocon-associated protein subunit beta" evidence="2">
    <location>
        <begin position="27"/>
        <end position="184"/>
    </location>
</feature>
<dbReference type="EMBL" id="JAIXMP010000001">
    <property type="protein sequence ID" value="KAI9278508.1"/>
    <property type="molecule type" value="Genomic_DNA"/>
</dbReference>
<accession>A0AAD5KC84</accession>
<keyword evidence="4" id="KW-1185">Reference proteome</keyword>
<keyword evidence="1" id="KW-0472">Membrane</keyword>
<reference evidence="3" key="1">
    <citation type="journal article" date="2022" name="IScience">
        <title>Evolution of zygomycete secretomes and the origins of terrestrial fungal ecologies.</title>
        <authorList>
            <person name="Chang Y."/>
            <person name="Wang Y."/>
            <person name="Mondo S."/>
            <person name="Ahrendt S."/>
            <person name="Andreopoulos W."/>
            <person name="Barry K."/>
            <person name="Beard J."/>
            <person name="Benny G.L."/>
            <person name="Blankenship S."/>
            <person name="Bonito G."/>
            <person name="Cuomo C."/>
            <person name="Desiro A."/>
            <person name="Gervers K.A."/>
            <person name="Hundley H."/>
            <person name="Kuo A."/>
            <person name="LaButti K."/>
            <person name="Lang B.F."/>
            <person name="Lipzen A."/>
            <person name="O'Donnell K."/>
            <person name="Pangilinan J."/>
            <person name="Reynolds N."/>
            <person name="Sandor L."/>
            <person name="Smith M.E."/>
            <person name="Tsang A."/>
            <person name="Grigoriev I.V."/>
            <person name="Stajich J.E."/>
            <person name="Spatafora J.W."/>
        </authorList>
    </citation>
    <scope>NUCLEOTIDE SEQUENCE</scope>
    <source>
        <strain evidence="3">RSA 2281</strain>
    </source>
</reference>
<gene>
    <name evidence="3" type="ORF">BDA99DRAFT_492322</name>
</gene>
<evidence type="ECO:0000313" key="3">
    <source>
        <dbReference type="EMBL" id="KAI9278508.1"/>
    </source>
</evidence>
<proteinExistence type="predicted"/>
<comment type="caution">
    <text evidence="3">The sequence shown here is derived from an EMBL/GenBank/DDBJ whole genome shotgun (WGS) entry which is preliminary data.</text>
</comment>
<feature type="transmembrane region" description="Helical" evidence="1">
    <location>
        <begin position="165"/>
        <end position="183"/>
    </location>
</feature>
<evidence type="ECO:0000256" key="1">
    <source>
        <dbReference type="SAM" id="Phobius"/>
    </source>
</evidence>
<sequence>MLSHHPSFIFAILLIVVSFCHHAALAQVGPKVTSPEFNATVTPGDKITIAYEYQNVGTGNYTLEINLWKDMGRRNLLRNIVKDDPIEGGNSTGTQINFTLSATYDWKVPGDLTEKVQNDEGEEVDEAVDMFYLDVSTTAQTHFFENLELKSRPVRLHYNAGALTLPNNLLLLALTAFSLFYFFA</sequence>
<dbReference type="Proteomes" id="UP001209540">
    <property type="component" value="Unassembled WGS sequence"/>
</dbReference>